<feature type="transmembrane region" description="Helical" evidence="9">
    <location>
        <begin position="80"/>
        <end position="97"/>
    </location>
</feature>
<dbReference type="Pfam" id="PF04143">
    <property type="entry name" value="Sulf_transp"/>
    <property type="match status" value="1"/>
</dbReference>
<dbReference type="OrthoDB" id="9814020at2"/>
<evidence type="ECO:0000256" key="2">
    <source>
        <dbReference type="ARBA" id="ARBA00022448"/>
    </source>
</evidence>
<protein>
    <submittedName>
        <fullName evidence="10">YeeE/YedE family protein</fullName>
    </submittedName>
</protein>
<evidence type="ECO:0000313" key="10">
    <source>
        <dbReference type="EMBL" id="PHK93019.1"/>
    </source>
</evidence>
<evidence type="ECO:0000256" key="6">
    <source>
        <dbReference type="ARBA" id="ARBA00022989"/>
    </source>
</evidence>
<keyword evidence="4" id="KW-0997">Cell inner membrane</keyword>
<keyword evidence="5 9" id="KW-0812">Transmembrane</keyword>
<evidence type="ECO:0000256" key="8">
    <source>
        <dbReference type="ARBA" id="ARBA00035655"/>
    </source>
</evidence>
<comment type="subcellular location">
    <subcellularLocation>
        <location evidence="1">Cell inner membrane</location>
        <topology evidence="1">Multi-pass membrane protein</topology>
    </subcellularLocation>
</comment>
<keyword evidence="11" id="KW-1185">Reference proteome</keyword>
<comment type="similarity">
    <text evidence="8">Belongs to the TsuA/YedE (TC 9.B.102) family.</text>
</comment>
<keyword evidence="6 9" id="KW-1133">Transmembrane helix</keyword>
<feature type="transmembrane region" description="Helical" evidence="9">
    <location>
        <begin position="6"/>
        <end position="27"/>
    </location>
</feature>
<organism evidence="10 11">
    <name type="scientific">Teichococcus rhizosphaerae</name>
    <dbReference type="NCBI Taxonomy" id="1335062"/>
    <lineage>
        <taxon>Bacteria</taxon>
        <taxon>Pseudomonadati</taxon>
        <taxon>Pseudomonadota</taxon>
        <taxon>Alphaproteobacteria</taxon>
        <taxon>Acetobacterales</taxon>
        <taxon>Roseomonadaceae</taxon>
        <taxon>Roseomonas</taxon>
    </lineage>
</organism>
<dbReference type="GO" id="GO:0005886">
    <property type="term" value="C:plasma membrane"/>
    <property type="evidence" value="ECO:0007669"/>
    <property type="project" value="UniProtKB-SubCell"/>
</dbReference>
<feature type="transmembrane region" description="Helical" evidence="9">
    <location>
        <begin position="48"/>
        <end position="68"/>
    </location>
</feature>
<feature type="transmembrane region" description="Helical" evidence="9">
    <location>
        <begin position="117"/>
        <end position="138"/>
    </location>
</feature>
<dbReference type="RefSeq" id="WP_099097410.1">
    <property type="nucleotide sequence ID" value="NZ_PDNU01000075.1"/>
</dbReference>
<name>A0A2C7A4X1_9PROT</name>
<dbReference type="AlphaFoldDB" id="A0A2C7A4X1"/>
<evidence type="ECO:0000256" key="5">
    <source>
        <dbReference type="ARBA" id="ARBA00022692"/>
    </source>
</evidence>
<evidence type="ECO:0000256" key="3">
    <source>
        <dbReference type="ARBA" id="ARBA00022475"/>
    </source>
</evidence>
<dbReference type="Proteomes" id="UP000223527">
    <property type="component" value="Unassembled WGS sequence"/>
</dbReference>
<keyword evidence="3" id="KW-1003">Cell membrane</keyword>
<evidence type="ECO:0000256" key="7">
    <source>
        <dbReference type="ARBA" id="ARBA00023136"/>
    </source>
</evidence>
<dbReference type="InterPro" id="IPR007272">
    <property type="entry name" value="Sulf_transp_TsuA/YedE"/>
</dbReference>
<proteinExistence type="inferred from homology"/>
<evidence type="ECO:0000256" key="9">
    <source>
        <dbReference type="SAM" id="Phobius"/>
    </source>
</evidence>
<evidence type="ECO:0000313" key="11">
    <source>
        <dbReference type="Proteomes" id="UP000223527"/>
    </source>
</evidence>
<evidence type="ECO:0000256" key="1">
    <source>
        <dbReference type="ARBA" id="ARBA00004429"/>
    </source>
</evidence>
<comment type="caution">
    <text evidence="10">The sequence shown here is derived from an EMBL/GenBank/DDBJ whole genome shotgun (WGS) entry which is preliminary data.</text>
</comment>
<keyword evidence="7 9" id="KW-0472">Membrane</keyword>
<reference evidence="10 11" key="1">
    <citation type="submission" date="2017-10" db="EMBL/GenBank/DDBJ databases">
        <authorList>
            <person name="Banno H."/>
            <person name="Chua N.-H."/>
        </authorList>
    </citation>
    <scope>NUCLEOTIDE SEQUENCE [LARGE SCALE GENOMIC DNA]</scope>
    <source>
        <strain evidence="10 11">YW11</strain>
    </source>
</reference>
<keyword evidence="2" id="KW-0813">Transport</keyword>
<evidence type="ECO:0000256" key="4">
    <source>
        <dbReference type="ARBA" id="ARBA00022519"/>
    </source>
</evidence>
<dbReference type="EMBL" id="PDNU01000075">
    <property type="protein sequence ID" value="PHK93019.1"/>
    <property type="molecule type" value="Genomic_DNA"/>
</dbReference>
<dbReference type="PANTHER" id="PTHR30574">
    <property type="entry name" value="INNER MEMBRANE PROTEIN YEDE"/>
    <property type="match status" value="1"/>
</dbReference>
<sequence length="140" mass="14029">MENFTPLSAALGGALIGLSVLILWLGNGRIAGISGVAGGLLRPQAGEAGWRVAFLAGLIGAPLFHALLLGAPEISIRSTYPTLAVAGLLVGFGSRLGSGCTSGHGVAGIARLSRRSIVATILFMLAAAVTVFITRHLAGG</sequence>
<dbReference type="PANTHER" id="PTHR30574:SF1">
    <property type="entry name" value="SULPHUR TRANSPORT DOMAIN-CONTAINING PROTEIN"/>
    <property type="match status" value="1"/>
</dbReference>
<gene>
    <name evidence="10" type="ORF">CR162_20790</name>
</gene>
<accession>A0A2C7A4X1</accession>